<keyword evidence="2" id="KW-1185">Reference proteome</keyword>
<gene>
    <name evidence="1" type="ORF">DdX_00654</name>
</gene>
<protein>
    <submittedName>
        <fullName evidence="1">Uncharacterized protein</fullName>
    </submittedName>
</protein>
<dbReference type="EMBL" id="JAKKPZ010000001">
    <property type="protein sequence ID" value="KAI1728469.1"/>
    <property type="molecule type" value="Genomic_DNA"/>
</dbReference>
<dbReference type="Proteomes" id="UP001201812">
    <property type="component" value="Unassembled WGS sequence"/>
</dbReference>
<name>A0AAD4NKY5_9BILA</name>
<evidence type="ECO:0000313" key="2">
    <source>
        <dbReference type="Proteomes" id="UP001201812"/>
    </source>
</evidence>
<proteinExistence type="predicted"/>
<comment type="caution">
    <text evidence="1">The sequence shown here is derived from an EMBL/GenBank/DDBJ whole genome shotgun (WGS) entry which is preliminary data.</text>
</comment>
<evidence type="ECO:0000313" key="1">
    <source>
        <dbReference type="EMBL" id="KAI1728469.1"/>
    </source>
</evidence>
<organism evidence="1 2">
    <name type="scientific">Ditylenchus destructor</name>
    <dbReference type="NCBI Taxonomy" id="166010"/>
    <lineage>
        <taxon>Eukaryota</taxon>
        <taxon>Metazoa</taxon>
        <taxon>Ecdysozoa</taxon>
        <taxon>Nematoda</taxon>
        <taxon>Chromadorea</taxon>
        <taxon>Rhabditida</taxon>
        <taxon>Tylenchina</taxon>
        <taxon>Tylenchomorpha</taxon>
        <taxon>Sphaerularioidea</taxon>
        <taxon>Anguinidae</taxon>
        <taxon>Anguininae</taxon>
        <taxon>Ditylenchus</taxon>
    </lineage>
</organism>
<reference evidence="1" key="1">
    <citation type="submission" date="2022-01" db="EMBL/GenBank/DDBJ databases">
        <title>Genome Sequence Resource for Two Populations of Ditylenchus destructor, the Migratory Endoparasitic Phytonematode.</title>
        <authorList>
            <person name="Zhang H."/>
            <person name="Lin R."/>
            <person name="Xie B."/>
        </authorList>
    </citation>
    <scope>NUCLEOTIDE SEQUENCE</scope>
    <source>
        <strain evidence="1">BazhouSP</strain>
    </source>
</reference>
<sequence>MWPFRDYPIRRSAEPATGDASLRLSSNNDDIWRLLCHLRAKNPRRAANAVQGWHPTTEAGQPAEPHKGCIGWHKRMGMDGSTRDADHYWSALSQRGGRLLFCCGRGTHPIEEGREGTVHTARLVGALCGPSLCTTPTSICPVCMSRLEWPLGIIQSSILLRSLFLLYN</sequence>
<dbReference type="AlphaFoldDB" id="A0AAD4NKY5"/>
<accession>A0AAD4NKY5</accession>